<dbReference type="RefSeq" id="WP_330928701.1">
    <property type="nucleotide sequence ID" value="NZ_CP119075.1"/>
</dbReference>
<evidence type="ECO:0000313" key="2">
    <source>
        <dbReference type="Proteomes" id="UP001218638"/>
    </source>
</evidence>
<keyword evidence="2" id="KW-1185">Reference proteome</keyword>
<evidence type="ECO:0000313" key="1">
    <source>
        <dbReference type="EMBL" id="WED65495.1"/>
    </source>
</evidence>
<name>A0AAF0CP61_9BACT</name>
<protein>
    <submittedName>
        <fullName evidence="1">Uncharacterized protein</fullName>
    </submittedName>
</protein>
<reference evidence="1" key="1">
    <citation type="submission" date="2023-03" db="EMBL/GenBank/DDBJ databases">
        <title>Lomoglobus Profundus gen. nov., sp. nov., a novel member of the phylum Verrucomicrobia, isolated from deep-marine sediment of South China Sea.</title>
        <authorList>
            <person name="Ahmad T."/>
            <person name="Ishaq S.E."/>
            <person name="Wang F."/>
        </authorList>
    </citation>
    <scope>NUCLEOTIDE SEQUENCE</scope>
    <source>
        <strain evidence="1">LMO-M01</strain>
    </source>
</reference>
<organism evidence="1 2">
    <name type="scientific">Synoicihabitans lomoniglobus</name>
    <dbReference type="NCBI Taxonomy" id="2909285"/>
    <lineage>
        <taxon>Bacteria</taxon>
        <taxon>Pseudomonadati</taxon>
        <taxon>Verrucomicrobiota</taxon>
        <taxon>Opitutia</taxon>
        <taxon>Opitutales</taxon>
        <taxon>Opitutaceae</taxon>
        <taxon>Synoicihabitans</taxon>
    </lineage>
</organism>
<dbReference type="EMBL" id="CP119075">
    <property type="protein sequence ID" value="WED65495.1"/>
    <property type="molecule type" value="Genomic_DNA"/>
</dbReference>
<dbReference type="Proteomes" id="UP001218638">
    <property type="component" value="Chromosome"/>
</dbReference>
<sequence length="111" mass="11468">MKTQPSILCEIVAPSSAQAAALTEIAVTCARDVGQPITLKTLQLSPSPQTGAAANLTLHLPAELAVAQHEVWCLACRLACFCPSARISVLVLGQDAFRSAPTTTAPSVQSA</sequence>
<gene>
    <name evidence="1" type="ORF">PXH66_01360</name>
</gene>
<dbReference type="KEGG" id="slom:PXH66_01360"/>
<dbReference type="AlphaFoldDB" id="A0AAF0CP61"/>
<proteinExistence type="predicted"/>
<accession>A0AAF0CP61</accession>